<protein>
    <recommendedName>
        <fullName evidence="3">Alpha/beta hydrolase</fullName>
    </recommendedName>
</protein>
<evidence type="ECO:0000313" key="1">
    <source>
        <dbReference type="EMBL" id="SZX62214.1"/>
    </source>
</evidence>
<dbReference type="Gene3D" id="3.40.50.1820">
    <property type="entry name" value="alpha/beta hydrolase"/>
    <property type="match status" value="1"/>
</dbReference>
<dbReference type="AlphaFoldDB" id="A0A383VC60"/>
<sequence>MLALHHVVAEGRWQCVRIEGAGHWMMWDAPAKVNAALADFVAAGLDPDVSMHADLIGLFFTKGIEGEGNMMMRDAHAKVNAALADFVAAGLDPDVSMHADHRM</sequence>
<reference evidence="1 2" key="1">
    <citation type="submission" date="2016-10" db="EMBL/GenBank/DDBJ databases">
        <authorList>
            <person name="Cai Z."/>
        </authorList>
    </citation>
    <scope>NUCLEOTIDE SEQUENCE [LARGE SCALE GENOMIC DNA]</scope>
</reference>
<dbReference type="SUPFAM" id="SSF53474">
    <property type="entry name" value="alpha/beta-Hydrolases"/>
    <property type="match status" value="1"/>
</dbReference>
<dbReference type="InterPro" id="IPR029058">
    <property type="entry name" value="AB_hydrolase_fold"/>
</dbReference>
<accession>A0A383VC60</accession>
<keyword evidence="2" id="KW-1185">Reference proteome</keyword>
<name>A0A383VC60_TETOB</name>
<evidence type="ECO:0000313" key="2">
    <source>
        <dbReference type="Proteomes" id="UP000256970"/>
    </source>
</evidence>
<evidence type="ECO:0008006" key="3">
    <source>
        <dbReference type="Google" id="ProtNLM"/>
    </source>
</evidence>
<organism evidence="1 2">
    <name type="scientific">Tetradesmus obliquus</name>
    <name type="common">Green alga</name>
    <name type="synonym">Acutodesmus obliquus</name>
    <dbReference type="NCBI Taxonomy" id="3088"/>
    <lineage>
        <taxon>Eukaryota</taxon>
        <taxon>Viridiplantae</taxon>
        <taxon>Chlorophyta</taxon>
        <taxon>core chlorophytes</taxon>
        <taxon>Chlorophyceae</taxon>
        <taxon>CS clade</taxon>
        <taxon>Sphaeropleales</taxon>
        <taxon>Scenedesmaceae</taxon>
        <taxon>Tetradesmus</taxon>
    </lineage>
</organism>
<proteinExistence type="predicted"/>
<dbReference type="Proteomes" id="UP000256970">
    <property type="component" value="Unassembled WGS sequence"/>
</dbReference>
<dbReference type="EMBL" id="FNXT01000212">
    <property type="protein sequence ID" value="SZX62214.1"/>
    <property type="molecule type" value="Genomic_DNA"/>
</dbReference>
<gene>
    <name evidence="1" type="ORF">BQ4739_LOCUS2819</name>
</gene>